<evidence type="ECO:0000256" key="2">
    <source>
        <dbReference type="PIRSR" id="PIRSR601310-3"/>
    </source>
</evidence>
<name>A0A0P6XZZ6_9CHLR</name>
<reference evidence="5 6" key="1">
    <citation type="submission" date="2015-07" db="EMBL/GenBank/DDBJ databases">
        <title>Whole genome sequence of Thermanaerothrix daxensis DSM 23592.</title>
        <authorList>
            <person name="Hemp J."/>
            <person name="Ward L.M."/>
            <person name="Pace L.A."/>
            <person name="Fischer W.W."/>
        </authorList>
    </citation>
    <scope>NUCLEOTIDE SEQUENCE [LARGE SCALE GENOMIC DNA]</scope>
    <source>
        <strain evidence="5 6">GNS-1</strain>
    </source>
</reference>
<dbReference type="InterPro" id="IPR011146">
    <property type="entry name" value="HIT-like"/>
</dbReference>
<dbReference type="PROSITE" id="PS51084">
    <property type="entry name" value="HIT_2"/>
    <property type="match status" value="1"/>
</dbReference>
<dbReference type="GO" id="GO:0003824">
    <property type="term" value="F:catalytic activity"/>
    <property type="evidence" value="ECO:0007669"/>
    <property type="project" value="InterPro"/>
</dbReference>
<evidence type="ECO:0000313" key="5">
    <source>
        <dbReference type="EMBL" id="KPL82195.1"/>
    </source>
</evidence>
<dbReference type="Pfam" id="PF01230">
    <property type="entry name" value="HIT"/>
    <property type="match status" value="1"/>
</dbReference>
<comment type="caution">
    <text evidence="5">The sequence shown here is derived from an EMBL/GenBank/DDBJ whole genome shotgun (WGS) entry which is preliminary data.</text>
</comment>
<dbReference type="PROSITE" id="PS00892">
    <property type="entry name" value="HIT_1"/>
    <property type="match status" value="1"/>
</dbReference>
<dbReference type="InterPro" id="IPR036265">
    <property type="entry name" value="HIT-like_sf"/>
</dbReference>
<feature type="domain" description="HIT" evidence="4">
    <location>
        <begin position="5"/>
        <end position="113"/>
    </location>
</feature>
<dbReference type="Gene3D" id="3.30.428.10">
    <property type="entry name" value="HIT-like"/>
    <property type="match status" value="1"/>
</dbReference>
<keyword evidence="6" id="KW-1185">Reference proteome</keyword>
<proteinExistence type="predicted"/>
<dbReference type="OrthoDB" id="9784774at2"/>
<dbReference type="CDD" id="cd01276">
    <property type="entry name" value="PKCI_related"/>
    <property type="match status" value="1"/>
</dbReference>
<dbReference type="Proteomes" id="UP000050544">
    <property type="component" value="Unassembled WGS sequence"/>
</dbReference>
<dbReference type="PRINTS" id="PR00332">
    <property type="entry name" value="HISTRIAD"/>
</dbReference>
<gene>
    <name evidence="5" type="ORF">SE15_13380</name>
</gene>
<dbReference type="InterPro" id="IPR019808">
    <property type="entry name" value="Histidine_triad_CS"/>
</dbReference>
<organism evidence="5 6">
    <name type="scientific">Thermanaerothrix daxensis</name>
    <dbReference type="NCBI Taxonomy" id="869279"/>
    <lineage>
        <taxon>Bacteria</taxon>
        <taxon>Bacillati</taxon>
        <taxon>Chloroflexota</taxon>
        <taxon>Anaerolineae</taxon>
        <taxon>Anaerolineales</taxon>
        <taxon>Anaerolineaceae</taxon>
        <taxon>Thermanaerothrix</taxon>
    </lineage>
</organism>
<evidence type="ECO:0000259" key="4">
    <source>
        <dbReference type="PROSITE" id="PS51084"/>
    </source>
</evidence>
<dbReference type="SUPFAM" id="SSF54197">
    <property type="entry name" value="HIT-like"/>
    <property type="match status" value="1"/>
</dbReference>
<evidence type="ECO:0000256" key="3">
    <source>
        <dbReference type="PROSITE-ProRule" id="PRU00464"/>
    </source>
</evidence>
<dbReference type="AlphaFoldDB" id="A0A0P6XZZ6"/>
<dbReference type="InterPro" id="IPR001310">
    <property type="entry name" value="Histidine_triad_HIT"/>
</dbReference>
<dbReference type="PANTHER" id="PTHR23089">
    <property type="entry name" value="HISTIDINE TRIAD HIT PROTEIN"/>
    <property type="match status" value="1"/>
</dbReference>
<evidence type="ECO:0000256" key="1">
    <source>
        <dbReference type="PIRSR" id="PIRSR601310-1"/>
    </source>
</evidence>
<dbReference type="PATRIC" id="fig|869279.4.peg.2611"/>
<feature type="active site" description="Tele-AMP-histidine intermediate" evidence="1">
    <location>
        <position position="100"/>
    </location>
</feature>
<sequence length="113" mass="12729">MEACPFCRIVRGQTDTRILYQDDLVTAFPDIRPIAPLHFLIVPNVHLESVNAVEAGHEAALGRMFTVARRLAETYHVTQSGYRLIVNTGPHAGQSVFHLHMHFIAGRHMPFRA</sequence>
<dbReference type="STRING" id="869279.SE15_13380"/>
<accession>A0A0P6XZZ6</accession>
<feature type="short sequence motif" description="Histidine triad motif" evidence="2 3">
    <location>
        <begin position="98"/>
        <end position="102"/>
    </location>
</feature>
<dbReference type="EMBL" id="LGKO01000006">
    <property type="protein sequence ID" value="KPL82195.1"/>
    <property type="molecule type" value="Genomic_DNA"/>
</dbReference>
<protein>
    <submittedName>
        <fullName evidence="5">Purine nucleoside phosphoramidase</fullName>
    </submittedName>
</protein>
<evidence type="ECO:0000313" key="6">
    <source>
        <dbReference type="Proteomes" id="UP000050544"/>
    </source>
</evidence>